<evidence type="ECO:0000313" key="2">
    <source>
        <dbReference type="Proteomes" id="UP000503011"/>
    </source>
</evidence>
<dbReference type="AlphaFoldDB" id="A0A6F8YBY2"/>
<dbReference type="EMBL" id="AP022871">
    <property type="protein sequence ID" value="BCB83533.1"/>
    <property type="molecule type" value="Genomic_DNA"/>
</dbReference>
<accession>A0A6F8YBY2</accession>
<reference evidence="1 2" key="1">
    <citation type="submission" date="2020-03" db="EMBL/GenBank/DDBJ databases">
        <title>Whole genome shotgun sequence of Phytohabitans suffuscus NBRC 105367.</title>
        <authorList>
            <person name="Komaki H."/>
            <person name="Tamura T."/>
        </authorList>
    </citation>
    <scope>NUCLEOTIDE SEQUENCE [LARGE SCALE GENOMIC DNA]</scope>
    <source>
        <strain evidence="1 2">NBRC 105367</strain>
    </source>
</reference>
<proteinExistence type="predicted"/>
<organism evidence="1 2">
    <name type="scientific">Phytohabitans suffuscus</name>
    <dbReference type="NCBI Taxonomy" id="624315"/>
    <lineage>
        <taxon>Bacteria</taxon>
        <taxon>Bacillati</taxon>
        <taxon>Actinomycetota</taxon>
        <taxon>Actinomycetes</taxon>
        <taxon>Micromonosporales</taxon>
        <taxon>Micromonosporaceae</taxon>
    </lineage>
</organism>
<dbReference type="RefSeq" id="WP_332108077.1">
    <property type="nucleotide sequence ID" value="NZ_AP022871.1"/>
</dbReference>
<name>A0A6F8YBY2_9ACTN</name>
<dbReference type="Gene3D" id="3.30.870.10">
    <property type="entry name" value="Endonuclease Chain A"/>
    <property type="match status" value="1"/>
</dbReference>
<sequence>MSDRYGQNPPWHDVQLQLKGPVVGALDTSFRERWNDPTPLDFHSPTAWVRDKVSGGAATRRRSGAPAA</sequence>
<reference evidence="1 2" key="2">
    <citation type="submission" date="2020-03" db="EMBL/GenBank/DDBJ databases">
        <authorList>
            <person name="Ichikawa N."/>
            <person name="Kimura A."/>
            <person name="Kitahashi Y."/>
            <person name="Uohara A."/>
        </authorList>
    </citation>
    <scope>NUCLEOTIDE SEQUENCE [LARGE SCALE GENOMIC DNA]</scope>
    <source>
        <strain evidence="1 2">NBRC 105367</strain>
    </source>
</reference>
<evidence type="ECO:0000313" key="1">
    <source>
        <dbReference type="EMBL" id="BCB83533.1"/>
    </source>
</evidence>
<dbReference type="SUPFAM" id="SSF56024">
    <property type="entry name" value="Phospholipase D/nuclease"/>
    <property type="match status" value="1"/>
</dbReference>
<keyword evidence="2" id="KW-1185">Reference proteome</keyword>
<gene>
    <name evidence="1" type="ORF">Psuf_008460</name>
</gene>
<dbReference type="KEGG" id="psuu:Psuf_008460"/>
<protein>
    <submittedName>
        <fullName evidence="1">Uncharacterized protein</fullName>
    </submittedName>
</protein>
<dbReference type="Proteomes" id="UP000503011">
    <property type="component" value="Chromosome"/>
</dbReference>